<protein>
    <submittedName>
        <fullName evidence="1">Uncharacterized protein</fullName>
    </submittedName>
</protein>
<evidence type="ECO:0000313" key="2">
    <source>
        <dbReference type="Proteomes" id="UP000663064"/>
    </source>
</evidence>
<dbReference type="AlphaFoldDB" id="A0A871BBM8"/>
<reference evidence="1" key="1">
    <citation type="journal article" date="2021" name="Front. Microbiol.">
        <title>Cellular and Genomic Properties of Haloferax gibbonsii LR2-5, the Host of Euryarchaeal Virus HFTV1.</title>
        <authorList>
            <person name="Tittes C."/>
            <person name="Schwarzer S."/>
            <person name="Pfeiffer F."/>
            <person name="Dyall-Smith M."/>
            <person name="Rodriguez-Franco M."/>
            <person name="Oksanen H.M."/>
            <person name="Quax T.E.F."/>
        </authorList>
    </citation>
    <scope>NUCLEOTIDE SEQUENCE</scope>
    <source>
        <strain evidence="1">LR2-5</strain>
    </source>
</reference>
<accession>A0A871BBM8</accession>
<name>A0A871BBM8_HALGI</name>
<dbReference type="EMBL" id="CP063205">
    <property type="protein sequence ID" value="QOS10418.1"/>
    <property type="molecule type" value="Genomic_DNA"/>
</dbReference>
<dbReference type="Proteomes" id="UP000663064">
    <property type="component" value="Chromosome"/>
</dbReference>
<sequence>MTRDIRSSGEINIENIFYLKYNRNRIPNLGTQGLILYI</sequence>
<organism evidence="1 2">
    <name type="scientific">Haloferax gibbonsii</name>
    <dbReference type="NCBI Taxonomy" id="35746"/>
    <lineage>
        <taxon>Archaea</taxon>
        <taxon>Methanobacteriati</taxon>
        <taxon>Methanobacteriota</taxon>
        <taxon>Stenosarchaea group</taxon>
        <taxon>Halobacteria</taxon>
        <taxon>Halobacteriales</taxon>
        <taxon>Haloferacaceae</taxon>
        <taxon>Haloferax</taxon>
    </lineage>
</organism>
<proteinExistence type="predicted"/>
<gene>
    <name evidence="1" type="ORF">HfgLR_01320</name>
</gene>
<evidence type="ECO:0000313" key="1">
    <source>
        <dbReference type="EMBL" id="QOS10418.1"/>
    </source>
</evidence>